<evidence type="ECO:0000313" key="1">
    <source>
        <dbReference type="EMBL" id="GBP40227.1"/>
    </source>
</evidence>
<dbReference type="AlphaFoldDB" id="A0A4C1VPD8"/>
<reference evidence="1 2" key="1">
    <citation type="journal article" date="2019" name="Commun. Biol.">
        <title>The bagworm genome reveals a unique fibroin gene that provides high tensile strength.</title>
        <authorList>
            <person name="Kono N."/>
            <person name="Nakamura H."/>
            <person name="Ohtoshi R."/>
            <person name="Tomita M."/>
            <person name="Numata K."/>
            <person name="Arakawa K."/>
        </authorList>
    </citation>
    <scope>NUCLEOTIDE SEQUENCE [LARGE SCALE GENOMIC DNA]</scope>
</reference>
<keyword evidence="2" id="KW-1185">Reference proteome</keyword>
<evidence type="ECO:0000313" key="2">
    <source>
        <dbReference type="Proteomes" id="UP000299102"/>
    </source>
</evidence>
<organism evidence="1 2">
    <name type="scientific">Eumeta variegata</name>
    <name type="common">Bagworm moth</name>
    <name type="synonym">Eumeta japonica</name>
    <dbReference type="NCBI Taxonomy" id="151549"/>
    <lineage>
        <taxon>Eukaryota</taxon>
        <taxon>Metazoa</taxon>
        <taxon>Ecdysozoa</taxon>
        <taxon>Arthropoda</taxon>
        <taxon>Hexapoda</taxon>
        <taxon>Insecta</taxon>
        <taxon>Pterygota</taxon>
        <taxon>Neoptera</taxon>
        <taxon>Endopterygota</taxon>
        <taxon>Lepidoptera</taxon>
        <taxon>Glossata</taxon>
        <taxon>Ditrysia</taxon>
        <taxon>Tineoidea</taxon>
        <taxon>Psychidae</taxon>
        <taxon>Oiketicinae</taxon>
        <taxon>Eumeta</taxon>
    </lineage>
</organism>
<accession>A0A4C1VPD8</accession>
<gene>
    <name evidence="1" type="ORF">EVAR_37628_1</name>
</gene>
<protein>
    <submittedName>
        <fullName evidence="1">Uncharacterized protein</fullName>
    </submittedName>
</protein>
<sequence>MAARIWRTRGAWRLGAVLFTIFMEVVNGFERGLLIRPLALRSPRRLVKAYAVTEVTTSAATISPPACRIVKKLFYGARWPHRHLLYLPVSLFPDAVKRDSESSLNSLQVRRMGGKGILPLKNITICMGNERKFLRYVVSVFTHLTRTILLLQAEELRVGCTQERLDKLMCGGGAGVREGDKSDTHVCARAYQNCWFAI</sequence>
<dbReference type="Proteomes" id="UP000299102">
    <property type="component" value="Unassembled WGS sequence"/>
</dbReference>
<comment type="caution">
    <text evidence="1">The sequence shown here is derived from an EMBL/GenBank/DDBJ whole genome shotgun (WGS) entry which is preliminary data.</text>
</comment>
<name>A0A4C1VPD8_EUMVA</name>
<proteinExistence type="predicted"/>
<dbReference type="EMBL" id="BGZK01000378">
    <property type="protein sequence ID" value="GBP40227.1"/>
    <property type="molecule type" value="Genomic_DNA"/>
</dbReference>